<keyword evidence="7 12" id="KW-0418">Kinase</keyword>
<dbReference type="Pfam" id="PF02518">
    <property type="entry name" value="HATPase_c"/>
    <property type="match status" value="1"/>
</dbReference>
<proteinExistence type="predicted"/>
<dbReference type="InterPro" id="IPR003594">
    <property type="entry name" value="HATPase_dom"/>
</dbReference>
<keyword evidence="6 10" id="KW-0812">Transmembrane</keyword>
<dbReference type="SUPFAM" id="SSF55874">
    <property type="entry name" value="ATPase domain of HSP90 chaperone/DNA topoisomerase II/histidine kinase"/>
    <property type="match status" value="1"/>
</dbReference>
<keyword evidence="8 10" id="KW-1133">Transmembrane helix</keyword>
<organism evidence="12 13">
    <name type="scientific">Paracidovorax citrulli</name>
    <name type="common">Acidovorax citrulli</name>
    <dbReference type="NCBI Taxonomy" id="80869"/>
    <lineage>
        <taxon>Bacteria</taxon>
        <taxon>Pseudomonadati</taxon>
        <taxon>Pseudomonadota</taxon>
        <taxon>Betaproteobacteria</taxon>
        <taxon>Burkholderiales</taxon>
        <taxon>Comamonadaceae</taxon>
        <taxon>Paracidovorax</taxon>
    </lineage>
</organism>
<dbReference type="PANTHER" id="PTHR45436">
    <property type="entry name" value="SENSOR HISTIDINE KINASE YKOH"/>
    <property type="match status" value="1"/>
</dbReference>
<keyword evidence="9 10" id="KW-0472">Membrane</keyword>
<dbReference type="EC" id="2.7.13.3" evidence="3"/>
<sequence>MSGGTPAAALPQRPAPSPPSLRARLLRHVLVPLALTWFAGTAISVLVANGFTQRAFDRALLDDAYAIAANVRVKGGALDLALSSRELKSVLFDQAETVYFAVLLPGGSMLSGNASLPVPPPPRDEAYRFSDISYRGRALRAVRVRVNEPQAFEVITAQTVHARSAMLRGVLLYSVVSQVLLLGALAFWLRRAIQSDLQPLAAFQSELAGRDARDLEPVAVQASTRDLQHLGAAVNGLLARVAEGVRAQREFAGNVAHELRTPLAGIRALAAYGLAHKDPAVWHEQLAGVAASEARASHLVDQLLALALADEVRGAVPRQPVALDDLARDAVLRFLPRADAAGVDLGARGLDQPVVVQGQTVLIEGVLGNLIDNALRYGRPAQEGVGPRITVEIAHEQAENGTGEVVLSVVDNGPGIPQGLRTDLMQRWAQGREGERLGQGAGLGLAIVARYAELLGARLVLGTGPDAEGLRVGLVFVPVEPA</sequence>
<accession>A0ABY9AQA8</accession>
<dbReference type="Gene3D" id="3.30.565.10">
    <property type="entry name" value="Histidine kinase-like ATPase, C-terminal domain"/>
    <property type="match status" value="1"/>
</dbReference>
<dbReference type="PANTHER" id="PTHR45436:SF1">
    <property type="entry name" value="SENSOR PROTEIN QSEC"/>
    <property type="match status" value="1"/>
</dbReference>
<dbReference type="InterPro" id="IPR005467">
    <property type="entry name" value="His_kinase_dom"/>
</dbReference>
<evidence type="ECO:0000256" key="3">
    <source>
        <dbReference type="ARBA" id="ARBA00012438"/>
    </source>
</evidence>
<evidence type="ECO:0000256" key="8">
    <source>
        <dbReference type="ARBA" id="ARBA00022989"/>
    </source>
</evidence>
<dbReference type="PRINTS" id="PR00344">
    <property type="entry name" value="BCTRLSENSOR"/>
</dbReference>
<evidence type="ECO:0000256" key="4">
    <source>
        <dbReference type="ARBA" id="ARBA00022553"/>
    </source>
</evidence>
<dbReference type="RefSeq" id="WP_011793237.1">
    <property type="nucleotide sequence ID" value="NZ_CP023687.1"/>
</dbReference>
<dbReference type="InterPro" id="IPR004358">
    <property type="entry name" value="Sig_transdc_His_kin-like_C"/>
</dbReference>
<protein>
    <recommendedName>
        <fullName evidence="3">histidine kinase</fullName>
        <ecNumber evidence="3">2.7.13.3</ecNumber>
    </recommendedName>
</protein>
<evidence type="ECO:0000259" key="11">
    <source>
        <dbReference type="PROSITE" id="PS50109"/>
    </source>
</evidence>
<reference evidence="12 13" key="1">
    <citation type="submission" date="2023-06" db="EMBL/GenBank/DDBJ databases">
        <authorList>
            <person name="Ham H."/>
            <person name="Park D.S."/>
        </authorList>
    </citation>
    <scope>NUCLEOTIDE SEQUENCE [LARGE SCALE GENOMIC DNA]</scope>
    <source>
        <strain evidence="12 13">KACC 17005</strain>
    </source>
</reference>
<dbReference type="EMBL" id="CP127363">
    <property type="protein sequence ID" value="WIY48988.1"/>
    <property type="molecule type" value="Genomic_DNA"/>
</dbReference>
<evidence type="ECO:0000256" key="9">
    <source>
        <dbReference type="ARBA" id="ARBA00023136"/>
    </source>
</evidence>
<dbReference type="Gene3D" id="1.10.287.130">
    <property type="match status" value="1"/>
</dbReference>
<dbReference type="GeneID" id="79789837"/>
<evidence type="ECO:0000313" key="13">
    <source>
        <dbReference type="Proteomes" id="UP001242732"/>
    </source>
</evidence>
<evidence type="ECO:0000256" key="2">
    <source>
        <dbReference type="ARBA" id="ARBA00004370"/>
    </source>
</evidence>
<keyword evidence="5" id="KW-0808">Transferase</keyword>
<dbReference type="InterPro" id="IPR036097">
    <property type="entry name" value="HisK_dim/P_sf"/>
</dbReference>
<evidence type="ECO:0000256" key="10">
    <source>
        <dbReference type="SAM" id="Phobius"/>
    </source>
</evidence>
<dbReference type="InterPro" id="IPR013727">
    <property type="entry name" value="2CSK_N"/>
</dbReference>
<dbReference type="InterPro" id="IPR050428">
    <property type="entry name" value="TCS_sensor_his_kinase"/>
</dbReference>
<feature type="transmembrane region" description="Helical" evidence="10">
    <location>
        <begin position="170"/>
        <end position="189"/>
    </location>
</feature>
<dbReference type="CDD" id="cd00075">
    <property type="entry name" value="HATPase"/>
    <property type="match status" value="1"/>
</dbReference>
<keyword evidence="4" id="KW-0597">Phosphoprotein</keyword>
<dbReference type="InterPro" id="IPR003661">
    <property type="entry name" value="HisK_dim/P_dom"/>
</dbReference>
<keyword evidence="13" id="KW-1185">Reference proteome</keyword>
<dbReference type="Pfam" id="PF00512">
    <property type="entry name" value="HisKA"/>
    <property type="match status" value="1"/>
</dbReference>
<feature type="domain" description="Histidine kinase" evidence="11">
    <location>
        <begin position="254"/>
        <end position="482"/>
    </location>
</feature>
<comment type="catalytic activity">
    <reaction evidence="1">
        <text>ATP + protein L-histidine = ADP + protein N-phospho-L-histidine.</text>
        <dbReference type="EC" id="2.7.13.3"/>
    </reaction>
</comment>
<comment type="subcellular location">
    <subcellularLocation>
        <location evidence="2">Membrane</location>
    </subcellularLocation>
</comment>
<gene>
    <name evidence="12" type="ORF">QRO08_24795</name>
</gene>
<evidence type="ECO:0000256" key="6">
    <source>
        <dbReference type="ARBA" id="ARBA00022692"/>
    </source>
</evidence>
<dbReference type="GO" id="GO:0016301">
    <property type="term" value="F:kinase activity"/>
    <property type="evidence" value="ECO:0007669"/>
    <property type="project" value="UniProtKB-KW"/>
</dbReference>
<dbReference type="Proteomes" id="UP001242732">
    <property type="component" value="Chromosome"/>
</dbReference>
<evidence type="ECO:0000256" key="1">
    <source>
        <dbReference type="ARBA" id="ARBA00000085"/>
    </source>
</evidence>
<evidence type="ECO:0000256" key="5">
    <source>
        <dbReference type="ARBA" id="ARBA00022679"/>
    </source>
</evidence>
<dbReference type="SMART" id="SM00388">
    <property type="entry name" value="HisKA"/>
    <property type="match status" value="1"/>
</dbReference>
<dbReference type="PROSITE" id="PS50109">
    <property type="entry name" value="HIS_KIN"/>
    <property type="match status" value="1"/>
</dbReference>
<evidence type="ECO:0000313" key="12">
    <source>
        <dbReference type="EMBL" id="WIY48988.1"/>
    </source>
</evidence>
<dbReference type="Pfam" id="PF08521">
    <property type="entry name" value="2CSK_N"/>
    <property type="match status" value="1"/>
</dbReference>
<dbReference type="CDD" id="cd00082">
    <property type="entry name" value="HisKA"/>
    <property type="match status" value="1"/>
</dbReference>
<evidence type="ECO:0000256" key="7">
    <source>
        <dbReference type="ARBA" id="ARBA00022777"/>
    </source>
</evidence>
<dbReference type="InterPro" id="IPR036890">
    <property type="entry name" value="HATPase_C_sf"/>
</dbReference>
<dbReference type="SUPFAM" id="SSF47384">
    <property type="entry name" value="Homodimeric domain of signal transducing histidine kinase"/>
    <property type="match status" value="1"/>
</dbReference>
<dbReference type="SMART" id="SM00387">
    <property type="entry name" value="HATPase_c"/>
    <property type="match status" value="1"/>
</dbReference>
<feature type="transmembrane region" description="Helical" evidence="10">
    <location>
        <begin position="29"/>
        <end position="51"/>
    </location>
</feature>
<name>A0ABY9AQA8_PARCI</name>